<name>A0A0A9DHY9_ARUDO</name>
<feature type="compositionally biased region" description="Basic residues" evidence="1">
    <location>
        <begin position="59"/>
        <end position="109"/>
    </location>
</feature>
<proteinExistence type="predicted"/>
<feature type="region of interest" description="Disordered" evidence="1">
    <location>
        <begin position="1"/>
        <end position="197"/>
    </location>
</feature>
<accession>A0A0A9DHY9</accession>
<evidence type="ECO:0000313" key="2">
    <source>
        <dbReference type="EMBL" id="JAD88164.1"/>
    </source>
</evidence>
<protein>
    <submittedName>
        <fullName evidence="2">Uncharacterized protein</fullName>
    </submittedName>
</protein>
<reference evidence="2" key="2">
    <citation type="journal article" date="2015" name="Data Brief">
        <title>Shoot transcriptome of the giant reed, Arundo donax.</title>
        <authorList>
            <person name="Barrero R.A."/>
            <person name="Guerrero F.D."/>
            <person name="Moolhuijzen P."/>
            <person name="Goolsby J.A."/>
            <person name="Tidwell J."/>
            <person name="Bellgard S.E."/>
            <person name="Bellgard M.I."/>
        </authorList>
    </citation>
    <scope>NUCLEOTIDE SEQUENCE</scope>
    <source>
        <tissue evidence="2">Shoot tissue taken approximately 20 cm above the soil surface</tissue>
    </source>
</reference>
<feature type="compositionally biased region" description="Polar residues" evidence="1">
    <location>
        <begin position="153"/>
        <end position="163"/>
    </location>
</feature>
<feature type="compositionally biased region" description="Basic and acidic residues" evidence="1">
    <location>
        <begin position="165"/>
        <end position="180"/>
    </location>
</feature>
<evidence type="ECO:0000256" key="1">
    <source>
        <dbReference type="SAM" id="MobiDB-lite"/>
    </source>
</evidence>
<dbReference type="EMBL" id="GBRH01209731">
    <property type="protein sequence ID" value="JAD88164.1"/>
    <property type="molecule type" value="Transcribed_RNA"/>
</dbReference>
<feature type="compositionally biased region" description="Basic residues" evidence="1">
    <location>
        <begin position="27"/>
        <end position="43"/>
    </location>
</feature>
<sequence length="197" mass="21961">MTGCCAESTTRKARRRSRPAPGTVPGRRSKPAVKRPSAPRRSRNQLCCLPGPPLSGRPATRRLRSRSWRRTTRSGRRTRCRGRTRTRAARGTRWRPRRRRAAASGRRCRASPPRSPSGSARSPPPLARASTRPARCWAGSSTRRRGCRPATRCSRTSSPTGASRSEPRARSWAGRSRDQGVTRPSHRNRSARCIIGH</sequence>
<organism evidence="2">
    <name type="scientific">Arundo donax</name>
    <name type="common">Giant reed</name>
    <name type="synonym">Donax arundinaceus</name>
    <dbReference type="NCBI Taxonomy" id="35708"/>
    <lineage>
        <taxon>Eukaryota</taxon>
        <taxon>Viridiplantae</taxon>
        <taxon>Streptophyta</taxon>
        <taxon>Embryophyta</taxon>
        <taxon>Tracheophyta</taxon>
        <taxon>Spermatophyta</taxon>
        <taxon>Magnoliopsida</taxon>
        <taxon>Liliopsida</taxon>
        <taxon>Poales</taxon>
        <taxon>Poaceae</taxon>
        <taxon>PACMAD clade</taxon>
        <taxon>Arundinoideae</taxon>
        <taxon>Arundineae</taxon>
        <taxon>Arundo</taxon>
    </lineage>
</organism>
<feature type="compositionally biased region" description="Low complexity" evidence="1">
    <location>
        <begin position="110"/>
        <end position="135"/>
    </location>
</feature>
<reference evidence="2" key="1">
    <citation type="submission" date="2014-09" db="EMBL/GenBank/DDBJ databases">
        <authorList>
            <person name="Magalhaes I.L.F."/>
            <person name="Oliveira U."/>
            <person name="Santos F.R."/>
            <person name="Vidigal T.H.D.A."/>
            <person name="Brescovit A.D."/>
            <person name="Santos A.J."/>
        </authorList>
    </citation>
    <scope>NUCLEOTIDE SEQUENCE</scope>
    <source>
        <tissue evidence="2">Shoot tissue taken approximately 20 cm above the soil surface</tissue>
    </source>
</reference>
<dbReference type="AlphaFoldDB" id="A0A0A9DHY9"/>